<dbReference type="PANTHER" id="PTHR37477">
    <property type="entry name" value="COBALT-PRECORRIN-5A HYDROLASE"/>
    <property type="match status" value="1"/>
</dbReference>
<feature type="domain" description="CobE/GbiG C-terminal" evidence="1">
    <location>
        <begin position="128"/>
        <end position="243"/>
    </location>
</feature>
<reference evidence="3" key="1">
    <citation type="submission" date="2019-06" db="EMBL/GenBank/DDBJ databases">
        <title>Complete genome sequence of Methylogaea oryzae strain JCM16910.</title>
        <authorList>
            <person name="Asakawa S."/>
        </authorList>
    </citation>
    <scope>NUCLEOTIDE SEQUENCE</scope>
    <source>
        <strain evidence="3">E10</strain>
    </source>
</reference>
<dbReference type="KEGG" id="moz:MoryE10_23640"/>
<dbReference type="InterPro" id="IPR052553">
    <property type="entry name" value="CbiG_hydrolase"/>
</dbReference>
<dbReference type="InterPro" id="IPR002750">
    <property type="entry name" value="CobE/GbiG_C"/>
</dbReference>
<evidence type="ECO:0000259" key="1">
    <source>
        <dbReference type="Pfam" id="PF01890"/>
    </source>
</evidence>
<organism evidence="3 4">
    <name type="scientific">Methylogaea oryzae</name>
    <dbReference type="NCBI Taxonomy" id="1295382"/>
    <lineage>
        <taxon>Bacteria</taxon>
        <taxon>Pseudomonadati</taxon>
        <taxon>Pseudomonadota</taxon>
        <taxon>Gammaproteobacteria</taxon>
        <taxon>Methylococcales</taxon>
        <taxon>Methylococcaceae</taxon>
        <taxon>Methylogaea</taxon>
    </lineage>
</organism>
<protein>
    <recommendedName>
        <fullName evidence="5">Cobalamin biosynthesis protein CbiG</fullName>
    </recommendedName>
</protein>
<keyword evidence="4" id="KW-1185">Reference proteome</keyword>
<dbReference type="RefSeq" id="WP_246598850.1">
    <property type="nucleotide sequence ID" value="NZ_AP019782.1"/>
</dbReference>
<dbReference type="AlphaFoldDB" id="A0A8D5AHS4"/>
<gene>
    <name evidence="3" type="ORF">MoryE10_23640</name>
</gene>
<evidence type="ECO:0000313" key="4">
    <source>
        <dbReference type="Proteomes" id="UP000824988"/>
    </source>
</evidence>
<feature type="domain" description="Cobalamin synthesis G N-terminal" evidence="2">
    <location>
        <begin position="43"/>
        <end position="123"/>
    </location>
</feature>
<proteinExistence type="predicted"/>
<evidence type="ECO:0008006" key="5">
    <source>
        <dbReference type="Google" id="ProtNLM"/>
    </source>
</evidence>
<accession>A0A8D5AHS4</accession>
<dbReference type="GO" id="GO:0009236">
    <property type="term" value="P:cobalamin biosynthetic process"/>
    <property type="evidence" value="ECO:0007669"/>
    <property type="project" value="InterPro"/>
</dbReference>
<dbReference type="Proteomes" id="UP000824988">
    <property type="component" value="Chromosome"/>
</dbReference>
<dbReference type="EMBL" id="AP019782">
    <property type="protein sequence ID" value="BBL71758.1"/>
    <property type="molecule type" value="Genomic_DNA"/>
</dbReference>
<evidence type="ECO:0000313" key="3">
    <source>
        <dbReference type="EMBL" id="BBL71758.1"/>
    </source>
</evidence>
<name>A0A8D5AHS4_9GAMM</name>
<dbReference type="PANTHER" id="PTHR37477:SF1">
    <property type="entry name" value="COBALT-PRECORRIN-5A HYDROLASE"/>
    <property type="match status" value="1"/>
</dbReference>
<sequence>MEHELGIWLVRAEAEALGERLQQQLGGDLLRPWLVTEIAPLEQFRRVFGCYRQWLLIMATGIAVRYVDGLLQDKRSDPCVVTVDEAARYAIALLGGHEGGANRLAQRVANTVGAIPVVTTATEARKPLVLGIGCRRDVSEEAIEAAVRQALGDASLDLVREVATVSVKANEPGLLAFCERYQLPLRVIALQQISDRPWVSEPSEWVRENLGVDGVCEPAALIACPRGRLAVPKTTLNGVAVAVVLDSWTPWV</sequence>
<dbReference type="InterPro" id="IPR021744">
    <property type="entry name" value="CbiG_N"/>
</dbReference>
<dbReference type="Pfam" id="PF11760">
    <property type="entry name" value="CbiG_N"/>
    <property type="match status" value="1"/>
</dbReference>
<dbReference type="Pfam" id="PF01890">
    <property type="entry name" value="CbiG_C"/>
    <property type="match status" value="1"/>
</dbReference>
<evidence type="ECO:0000259" key="2">
    <source>
        <dbReference type="Pfam" id="PF11760"/>
    </source>
</evidence>